<gene>
    <name evidence="1" type="ORF">MTR67_052893</name>
</gene>
<accession>A0AAF1A382</accession>
<dbReference type="PANTHER" id="PTHR46890">
    <property type="entry name" value="NON-LTR RETROLELEMENT REVERSE TRANSCRIPTASE-LIKE PROTEIN-RELATED"/>
    <property type="match status" value="1"/>
</dbReference>
<evidence type="ECO:0000313" key="2">
    <source>
        <dbReference type="Proteomes" id="UP001234989"/>
    </source>
</evidence>
<dbReference type="InterPro" id="IPR052343">
    <property type="entry name" value="Retrotransposon-Effector_Assoc"/>
</dbReference>
<organism evidence="1 2">
    <name type="scientific">Solanum verrucosum</name>
    <dbReference type="NCBI Taxonomy" id="315347"/>
    <lineage>
        <taxon>Eukaryota</taxon>
        <taxon>Viridiplantae</taxon>
        <taxon>Streptophyta</taxon>
        <taxon>Embryophyta</taxon>
        <taxon>Tracheophyta</taxon>
        <taxon>Spermatophyta</taxon>
        <taxon>Magnoliopsida</taxon>
        <taxon>eudicotyledons</taxon>
        <taxon>Gunneridae</taxon>
        <taxon>Pentapetalae</taxon>
        <taxon>asterids</taxon>
        <taxon>lamiids</taxon>
        <taxon>Solanales</taxon>
        <taxon>Solanaceae</taxon>
        <taxon>Solanoideae</taxon>
        <taxon>Solaneae</taxon>
        <taxon>Solanum</taxon>
    </lineage>
</organism>
<reference evidence="1" key="1">
    <citation type="submission" date="2023-08" db="EMBL/GenBank/DDBJ databases">
        <title>A de novo genome assembly of Solanum verrucosum Schlechtendal, a Mexican diploid species geographically isolated from the other diploid A-genome species in potato relatives.</title>
        <authorList>
            <person name="Hosaka K."/>
        </authorList>
    </citation>
    <scope>NUCLEOTIDE SEQUENCE</scope>
    <source>
        <tissue evidence="1">Young leaves</tissue>
    </source>
</reference>
<protein>
    <recommendedName>
        <fullName evidence="3">Reverse transcriptase domain-containing protein</fullName>
    </recommendedName>
</protein>
<dbReference type="Proteomes" id="UP001234989">
    <property type="component" value="Chromosome 12"/>
</dbReference>
<evidence type="ECO:0000313" key="1">
    <source>
        <dbReference type="EMBL" id="WMV59508.1"/>
    </source>
</evidence>
<dbReference type="AlphaFoldDB" id="A0AAF1A382"/>
<dbReference type="EMBL" id="CP133623">
    <property type="protein sequence ID" value="WMV59508.1"/>
    <property type="molecule type" value="Genomic_DNA"/>
</dbReference>
<dbReference type="PANTHER" id="PTHR46890:SF50">
    <property type="entry name" value="RNA-DIRECTED DNA POLYMERASE, EUKARYOTA, REVERSE TRANSCRIPTASE ZINC-BINDING DOMAIN PROTEIN-RELATED"/>
    <property type="match status" value="1"/>
</dbReference>
<evidence type="ECO:0008006" key="3">
    <source>
        <dbReference type="Google" id="ProtNLM"/>
    </source>
</evidence>
<sequence>MKAKYLECKFSDVTHEVDVEVTIDTQESYNFNGRPDFIFSQKLKRLKKDITIWNKKEFGKLESRKSKALNDRLSLEHTIEGRQHSPNEAETMTALRVEIQQVAKIEEVSWRKKSRCLWLKEGGRNTKYFQKTADSNRRYNCIDRLLVGGEIIEDKEMVKGKTLEFFENLYTEPVSWRPPTIFEDIASLTEEESNFMEAMFEEEELLAAINVSATNKASGPYGLLWHFSEIMGLYQARLVSNLATLSLTLLVGKSCNALFIALIPKKKGAIELREYRPISLIGSTYKIVAKILAGRLKKVIGKLVSNHQNYRCFPHS</sequence>
<keyword evidence="2" id="KW-1185">Reference proteome</keyword>
<name>A0AAF1A382_SOLVR</name>
<proteinExistence type="predicted"/>